<proteinExistence type="predicted"/>
<feature type="compositionally biased region" description="Polar residues" evidence="1">
    <location>
        <begin position="76"/>
        <end position="87"/>
    </location>
</feature>
<dbReference type="AlphaFoldDB" id="A0A2N0QM91"/>
<dbReference type="EMBL" id="LLXH01006270">
    <property type="protein sequence ID" value="PKC52175.1"/>
    <property type="molecule type" value="Genomic_DNA"/>
</dbReference>
<feature type="compositionally biased region" description="Polar residues" evidence="1">
    <location>
        <begin position="40"/>
        <end position="59"/>
    </location>
</feature>
<dbReference type="VEuPathDB" id="FungiDB:RhiirFUN_023771"/>
<reference evidence="2 3" key="1">
    <citation type="submission" date="2017-10" db="EMBL/GenBank/DDBJ databases">
        <title>Extensive intraspecific genome diversity in a model arbuscular mycorrhizal fungus.</title>
        <authorList>
            <person name="Chen E.C.H."/>
            <person name="Morin E."/>
            <person name="Baudet D."/>
            <person name="Noel J."/>
            <person name="Ndikumana S."/>
            <person name="Charron P."/>
            <person name="St-Onge C."/>
            <person name="Giorgi J."/>
            <person name="Grigoriev I.V."/>
            <person name="Roux C."/>
            <person name="Martin F.M."/>
            <person name="Corradi N."/>
        </authorList>
    </citation>
    <scope>NUCLEOTIDE SEQUENCE [LARGE SCALE GENOMIC DNA]</scope>
    <source>
        <strain evidence="2 3">A1</strain>
    </source>
</reference>
<evidence type="ECO:0000256" key="1">
    <source>
        <dbReference type="SAM" id="MobiDB-lite"/>
    </source>
</evidence>
<name>A0A2N0QM91_9GLOM</name>
<organism evidence="2 3">
    <name type="scientific">Rhizophagus irregularis</name>
    <dbReference type="NCBI Taxonomy" id="588596"/>
    <lineage>
        <taxon>Eukaryota</taxon>
        <taxon>Fungi</taxon>
        <taxon>Fungi incertae sedis</taxon>
        <taxon>Mucoromycota</taxon>
        <taxon>Glomeromycotina</taxon>
        <taxon>Glomeromycetes</taxon>
        <taxon>Glomerales</taxon>
        <taxon>Glomeraceae</taxon>
        <taxon>Rhizophagus</taxon>
    </lineage>
</organism>
<evidence type="ECO:0000313" key="2">
    <source>
        <dbReference type="EMBL" id="PKC52175.1"/>
    </source>
</evidence>
<gene>
    <name evidence="2" type="ORF">RhiirA1_482118</name>
</gene>
<dbReference type="Proteomes" id="UP000232688">
    <property type="component" value="Unassembled WGS sequence"/>
</dbReference>
<evidence type="ECO:0000313" key="3">
    <source>
        <dbReference type="Proteomes" id="UP000232688"/>
    </source>
</evidence>
<feature type="region of interest" description="Disordered" evidence="1">
    <location>
        <begin position="26"/>
        <end position="117"/>
    </location>
</feature>
<protein>
    <submittedName>
        <fullName evidence="2">Uncharacterized protein</fullName>
    </submittedName>
</protein>
<accession>A0A2N0QM91</accession>
<dbReference type="VEuPathDB" id="FungiDB:RhiirA1_482118"/>
<comment type="caution">
    <text evidence="2">The sequence shown here is derived from an EMBL/GenBank/DDBJ whole genome shotgun (WGS) entry which is preliminary data.</text>
</comment>
<sequence>MPSIKGSLLPDIGRKGSQLTVVHKRQDTRYRPKGVASRGGAQTTGRRSTITTESPSMQLSRIHADRHQPKGVATSGGAQTTGYQISTERGRNKRWCTNDRIPNIGRKGSQVTVVHKR</sequence>
<reference evidence="2 3" key="2">
    <citation type="submission" date="2017-10" db="EMBL/GenBank/DDBJ databases">
        <title>Genome analyses suggest a sexual origin of heterokaryosis in a supposedly ancient asexual fungus.</title>
        <authorList>
            <person name="Corradi N."/>
            <person name="Sedzielewska K."/>
            <person name="Noel J."/>
            <person name="Charron P."/>
            <person name="Farinelli L."/>
            <person name="Marton T."/>
            <person name="Kruger M."/>
            <person name="Pelin A."/>
            <person name="Brachmann A."/>
            <person name="Corradi N."/>
        </authorList>
    </citation>
    <scope>NUCLEOTIDE SEQUENCE [LARGE SCALE GENOMIC DNA]</scope>
    <source>
        <strain evidence="2 3">A1</strain>
    </source>
</reference>